<dbReference type="InterPro" id="IPR027417">
    <property type="entry name" value="P-loop_NTPase"/>
</dbReference>
<dbReference type="CDD" id="cd03713">
    <property type="entry name" value="EFG_mtEFG_C"/>
    <property type="match status" value="1"/>
</dbReference>
<dbReference type="InterPro" id="IPR000640">
    <property type="entry name" value="EFG_V-like"/>
</dbReference>
<name>A0A0F9SAA0_9ZZZZ</name>
<organism evidence="7">
    <name type="scientific">marine sediment metagenome</name>
    <dbReference type="NCBI Taxonomy" id="412755"/>
    <lineage>
        <taxon>unclassified sequences</taxon>
        <taxon>metagenomes</taxon>
        <taxon>ecological metagenomes</taxon>
    </lineage>
</organism>
<dbReference type="GO" id="GO:0003746">
    <property type="term" value="F:translation elongation factor activity"/>
    <property type="evidence" value="ECO:0007669"/>
    <property type="project" value="UniProtKB-KW"/>
</dbReference>
<dbReference type="InterPro" id="IPR053905">
    <property type="entry name" value="EF-G-like_DII"/>
</dbReference>
<evidence type="ECO:0000256" key="4">
    <source>
        <dbReference type="ARBA" id="ARBA00022917"/>
    </source>
</evidence>
<dbReference type="InterPro" id="IPR035647">
    <property type="entry name" value="EFG_III/V"/>
</dbReference>
<keyword evidence="3" id="KW-0251">Elongation factor</keyword>
<sequence length="698" mass="78096">MTQRYPLRKVRNIGIMAHIDAGKTTTTERILFFTGITYKMGEVDEGTAVMDWMALEQERGITITSAATTCYWENHRINIIDTPGHVDFTAEVERSLRVLDGAVVILCGVGGVEPQSETVWRQADRYKVPRLVYINKMDRVGADPEKAIEQLRTRIAANPLVIQIPLGREEKFRGVIDIVEMKEIDWGDDLLGTKFEVKNISDEYKDEAQEKRNEMIEQLSDMDDLLMEKYLDGSEIPPEEIKQVIRKATNSLDLVPVIFGASFKNKGIQSLLNAVIDYLPSPVDIPPIQGHHPRTNNVETRKASDDEPFSALVFKITNDPHIGSLSFIRVYSGKMKVGSSVYNATKGEEGRVARILEMHSNKRKDIKEAYTGDIVALGAMKNFSTGDSLCLRNHPLILEQIKFPEPVISAYIEPKLKREHSKLAESLAKLKKEDPTFKIKQDPMTGQTLVYGMGELHLEVLMDRMEREFGVSANLGRPQVAYKETITALSEGEGKYVRQTGGRGQYGHCKIIVEPLRRGLGLEFVDDTRSGVIPREFIPYVIKGIKEAVETGVIAGLPVTDVKVTIIDGSYHEVDSSSIAFKIAGSLAFKDAMSKAKPILLEPIMSVEVVASDEYLGDIVGGINSRRGKIEEMDMRKGSRVLKALVPLEEMFGYATILRTLTQGRGVFSMEFFRYGTIPTPIMEEIIAKMEGRVPAHR</sequence>
<dbReference type="Gene3D" id="3.40.50.300">
    <property type="entry name" value="P-loop containing nucleotide triphosphate hydrolases"/>
    <property type="match status" value="1"/>
</dbReference>
<feature type="domain" description="Tr-type G" evidence="6">
    <location>
        <begin position="8"/>
        <end position="283"/>
    </location>
</feature>
<dbReference type="Gene3D" id="2.40.30.10">
    <property type="entry name" value="Translation factors"/>
    <property type="match status" value="1"/>
</dbReference>
<dbReference type="InterPro" id="IPR000795">
    <property type="entry name" value="T_Tr_GTP-bd_dom"/>
</dbReference>
<dbReference type="InterPro" id="IPR041095">
    <property type="entry name" value="EFG_II"/>
</dbReference>
<proteinExistence type="inferred from homology"/>
<dbReference type="PROSITE" id="PS00301">
    <property type="entry name" value="G_TR_1"/>
    <property type="match status" value="1"/>
</dbReference>
<dbReference type="Gene3D" id="3.30.70.870">
    <property type="entry name" value="Elongation Factor G (Translational Gtpase), domain 3"/>
    <property type="match status" value="1"/>
</dbReference>
<dbReference type="InterPro" id="IPR035649">
    <property type="entry name" value="EFG_V"/>
</dbReference>
<keyword evidence="2" id="KW-0547">Nucleotide-binding</keyword>
<dbReference type="InterPro" id="IPR020568">
    <property type="entry name" value="Ribosomal_Su5_D2-typ_SF"/>
</dbReference>
<dbReference type="InterPro" id="IPR009022">
    <property type="entry name" value="EFG_III"/>
</dbReference>
<dbReference type="Gene3D" id="3.30.230.10">
    <property type="match status" value="1"/>
</dbReference>
<dbReference type="FunFam" id="2.40.30.10:FF:000006">
    <property type="entry name" value="Elongation factor G"/>
    <property type="match status" value="1"/>
</dbReference>
<keyword evidence="5" id="KW-0342">GTP-binding</keyword>
<dbReference type="InterPro" id="IPR009000">
    <property type="entry name" value="Transl_B-barrel_sf"/>
</dbReference>
<dbReference type="AlphaFoldDB" id="A0A0F9SAA0"/>
<evidence type="ECO:0000256" key="5">
    <source>
        <dbReference type="ARBA" id="ARBA00023134"/>
    </source>
</evidence>
<comment type="similarity">
    <text evidence="1">Belongs to the TRAFAC class translation factor GTPase superfamily. Classic translation factor GTPase family. EF-G/EF-2 subfamily.</text>
</comment>
<dbReference type="NCBIfam" id="NF009381">
    <property type="entry name" value="PRK12740.1-5"/>
    <property type="match status" value="1"/>
</dbReference>
<dbReference type="GO" id="GO:0003924">
    <property type="term" value="F:GTPase activity"/>
    <property type="evidence" value="ECO:0007669"/>
    <property type="project" value="InterPro"/>
</dbReference>
<dbReference type="CDD" id="cd01886">
    <property type="entry name" value="EF-G"/>
    <property type="match status" value="1"/>
</dbReference>
<dbReference type="Pfam" id="PF14492">
    <property type="entry name" value="EFG_III"/>
    <property type="match status" value="1"/>
</dbReference>
<dbReference type="Pfam" id="PF22042">
    <property type="entry name" value="EF-G_D2"/>
    <property type="match status" value="1"/>
</dbReference>
<dbReference type="InterPro" id="IPR047872">
    <property type="entry name" value="EFG_IV"/>
</dbReference>
<dbReference type="FunFam" id="3.30.230.10:FF:000003">
    <property type="entry name" value="Elongation factor G"/>
    <property type="match status" value="1"/>
</dbReference>
<dbReference type="PROSITE" id="PS51722">
    <property type="entry name" value="G_TR_2"/>
    <property type="match status" value="1"/>
</dbReference>
<dbReference type="EMBL" id="LAZR01002140">
    <property type="protein sequence ID" value="KKN33921.1"/>
    <property type="molecule type" value="Genomic_DNA"/>
</dbReference>
<dbReference type="GO" id="GO:0032790">
    <property type="term" value="P:ribosome disassembly"/>
    <property type="evidence" value="ECO:0007669"/>
    <property type="project" value="TreeGrafter"/>
</dbReference>
<dbReference type="InterPro" id="IPR014721">
    <property type="entry name" value="Ribsml_uS5_D2-typ_fold_subgr"/>
</dbReference>
<dbReference type="NCBIfam" id="TIGR00231">
    <property type="entry name" value="small_GTP"/>
    <property type="match status" value="1"/>
</dbReference>
<evidence type="ECO:0000259" key="6">
    <source>
        <dbReference type="PROSITE" id="PS51722"/>
    </source>
</evidence>
<dbReference type="Gene3D" id="3.30.70.240">
    <property type="match status" value="1"/>
</dbReference>
<protein>
    <recommendedName>
        <fullName evidence="6">Tr-type G domain-containing protein</fullName>
    </recommendedName>
</protein>
<dbReference type="Pfam" id="PF00009">
    <property type="entry name" value="GTP_EFTU"/>
    <property type="match status" value="1"/>
</dbReference>
<gene>
    <name evidence="7" type="ORF">LCGC14_0798900</name>
</gene>
<dbReference type="SUPFAM" id="SSF54980">
    <property type="entry name" value="EF-G C-terminal domain-like"/>
    <property type="match status" value="2"/>
</dbReference>
<dbReference type="FunFam" id="3.30.70.240:FF:000001">
    <property type="entry name" value="Elongation factor G"/>
    <property type="match status" value="1"/>
</dbReference>
<reference evidence="7" key="1">
    <citation type="journal article" date="2015" name="Nature">
        <title>Complex archaea that bridge the gap between prokaryotes and eukaryotes.</title>
        <authorList>
            <person name="Spang A."/>
            <person name="Saw J.H."/>
            <person name="Jorgensen S.L."/>
            <person name="Zaremba-Niedzwiedzka K."/>
            <person name="Martijn J."/>
            <person name="Lind A.E."/>
            <person name="van Eijk R."/>
            <person name="Schleper C."/>
            <person name="Guy L."/>
            <person name="Ettema T.J."/>
        </authorList>
    </citation>
    <scope>NUCLEOTIDE SEQUENCE</scope>
</reference>
<dbReference type="SMART" id="SM00889">
    <property type="entry name" value="EFG_IV"/>
    <property type="match status" value="1"/>
</dbReference>
<dbReference type="InterPro" id="IPR005225">
    <property type="entry name" value="Small_GTP-bd"/>
</dbReference>
<dbReference type="SUPFAM" id="SSF52540">
    <property type="entry name" value="P-loop containing nucleoside triphosphate hydrolases"/>
    <property type="match status" value="1"/>
</dbReference>
<dbReference type="Pfam" id="PF03764">
    <property type="entry name" value="EFG_IV"/>
    <property type="match status" value="1"/>
</dbReference>
<dbReference type="FunFam" id="3.30.70.870:FF:000001">
    <property type="entry name" value="Elongation factor G"/>
    <property type="match status" value="1"/>
</dbReference>
<comment type="caution">
    <text evidence="7">The sequence shown here is derived from an EMBL/GenBank/DDBJ whole genome shotgun (WGS) entry which is preliminary data.</text>
</comment>
<dbReference type="InterPro" id="IPR004540">
    <property type="entry name" value="Transl_elong_EFG/EF2"/>
</dbReference>
<dbReference type="NCBIfam" id="TIGR00484">
    <property type="entry name" value="EF-G"/>
    <property type="match status" value="1"/>
</dbReference>
<dbReference type="FunFam" id="3.40.50.300:FF:000029">
    <property type="entry name" value="Elongation factor G"/>
    <property type="match status" value="1"/>
</dbReference>
<dbReference type="Pfam" id="PF00679">
    <property type="entry name" value="EFG_C"/>
    <property type="match status" value="1"/>
</dbReference>
<accession>A0A0F9SAA0</accession>
<dbReference type="GO" id="GO:0005525">
    <property type="term" value="F:GTP binding"/>
    <property type="evidence" value="ECO:0007669"/>
    <property type="project" value="UniProtKB-KW"/>
</dbReference>
<dbReference type="CDD" id="cd01434">
    <property type="entry name" value="EFG_mtEFG1_IV"/>
    <property type="match status" value="1"/>
</dbReference>
<evidence type="ECO:0000256" key="3">
    <source>
        <dbReference type="ARBA" id="ARBA00022768"/>
    </source>
</evidence>
<evidence type="ECO:0000256" key="2">
    <source>
        <dbReference type="ARBA" id="ARBA00022741"/>
    </source>
</evidence>
<dbReference type="SMART" id="SM00838">
    <property type="entry name" value="EFG_C"/>
    <property type="match status" value="1"/>
</dbReference>
<dbReference type="PANTHER" id="PTHR43261:SF1">
    <property type="entry name" value="RIBOSOME-RELEASING FACTOR 2, MITOCHONDRIAL"/>
    <property type="match status" value="1"/>
</dbReference>
<dbReference type="SUPFAM" id="SSF50447">
    <property type="entry name" value="Translation proteins"/>
    <property type="match status" value="1"/>
</dbReference>
<evidence type="ECO:0000313" key="7">
    <source>
        <dbReference type="EMBL" id="KKN33921.1"/>
    </source>
</evidence>
<dbReference type="PANTHER" id="PTHR43261">
    <property type="entry name" value="TRANSLATION ELONGATION FACTOR G-RELATED"/>
    <property type="match status" value="1"/>
</dbReference>
<dbReference type="InterPro" id="IPR005517">
    <property type="entry name" value="Transl_elong_EFG/EF2_IV"/>
</dbReference>
<dbReference type="CDD" id="cd04088">
    <property type="entry name" value="EFG_mtEFG_II"/>
    <property type="match status" value="1"/>
</dbReference>
<dbReference type="CDD" id="cd16262">
    <property type="entry name" value="EFG_III"/>
    <property type="match status" value="1"/>
</dbReference>
<dbReference type="HAMAP" id="MF_00054_B">
    <property type="entry name" value="EF_G_EF_2_B"/>
    <property type="match status" value="1"/>
</dbReference>
<evidence type="ECO:0000256" key="1">
    <source>
        <dbReference type="ARBA" id="ARBA00005870"/>
    </source>
</evidence>
<dbReference type="SUPFAM" id="SSF54211">
    <property type="entry name" value="Ribosomal protein S5 domain 2-like"/>
    <property type="match status" value="1"/>
</dbReference>
<keyword evidence="4" id="KW-0648">Protein biosynthesis</keyword>
<dbReference type="InterPro" id="IPR031157">
    <property type="entry name" value="G_TR_CS"/>
</dbReference>
<dbReference type="PRINTS" id="PR00315">
    <property type="entry name" value="ELONGATNFCT"/>
</dbReference>